<proteinExistence type="predicted"/>
<dbReference type="EMBL" id="AAOA02000001">
    <property type="protein sequence ID" value="EAQ97956.1"/>
    <property type="molecule type" value="Genomic_DNA"/>
</dbReference>
<dbReference type="eggNOG" id="COG0446">
    <property type="taxonomic scope" value="Bacteria"/>
</dbReference>
<accession>A4A8G1</accession>
<dbReference type="HOGENOM" id="CLU_078169_0_0_6"/>
<keyword evidence="2" id="KW-1185">Reference proteome</keyword>
<evidence type="ECO:0000313" key="1">
    <source>
        <dbReference type="EMBL" id="EAQ97956.1"/>
    </source>
</evidence>
<reference evidence="1 2" key="2">
    <citation type="journal article" date="2009" name="PLoS ONE">
        <title>The photosynthetic apparatus and its regulation in the aerobic gammaproteobacterium Congregibacter litoralis gen. nov., sp. nov.</title>
        <authorList>
            <person name="Spring S."/>
            <person name="Lunsdorf H."/>
            <person name="Fuchs B.M."/>
            <person name="Tindall B.J."/>
        </authorList>
    </citation>
    <scope>NUCLEOTIDE SEQUENCE [LARGE SCALE GENOMIC DNA]</scope>
    <source>
        <strain evidence="1">KT71</strain>
    </source>
</reference>
<dbReference type="STRING" id="314285.KT71_15364"/>
<name>A4A8G1_9GAMM</name>
<organism evidence="1 2">
    <name type="scientific">Congregibacter litoralis KT71</name>
    <dbReference type="NCBI Taxonomy" id="314285"/>
    <lineage>
        <taxon>Bacteria</taxon>
        <taxon>Pseudomonadati</taxon>
        <taxon>Pseudomonadota</taxon>
        <taxon>Gammaproteobacteria</taxon>
        <taxon>Cellvibrionales</taxon>
        <taxon>Halieaceae</taxon>
        <taxon>Congregibacter</taxon>
    </lineage>
</organism>
<gene>
    <name evidence="1" type="ORF">KT71_15364</name>
</gene>
<comment type="caution">
    <text evidence="1">The sequence shown here is derived from an EMBL/GenBank/DDBJ whole genome shotgun (WGS) entry which is preliminary data.</text>
</comment>
<dbReference type="AlphaFoldDB" id="A4A8G1"/>
<dbReference type="Proteomes" id="UP000019205">
    <property type="component" value="Chromosome"/>
</dbReference>
<sequence length="302" mass="33859">MALTIENSCDQPRVSPKEYLSYLDRNIDPRDTAGIIESAPMFATIADDERLLTENLNAYLAGFIESGAQAELGNQSFLIGVNGCYILRCNIWLPLEEAELSADQERLEKEVYFFEKPHDHNFDFLTVGYFGGGYRTRIFEYNRRQVEGFPGEKVQARFLEETTLPAKKVMMYRAMQDIHTQYIPDELSISINLLVDNPELRLEPQYVFNSNVDRIESLVPQTRLSTKCSLIPIAGLIGDQNTAQLLEDICLSSSLPDLMRTEALNALGVLSGTAAATDTLQKMQVDTKGGIFKHSIAIGDCK</sequence>
<evidence type="ECO:0000313" key="2">
    <source>
        <dbReference type="Proteomes" id="UP000019205"/>
    </source>
</evidence>
<dbReference type="OrthoDB" id="8778913at2"/>
<dbReference type="RefSeq" id="WP_008295510.1">
    <property type="nucleotide sequence ID" value="NZ_CM002299.1"/>
</dbReference>
<protein>
    <submittedName>
        <fullName evidence="1">Uncharacterized protein</fullName>
    </submittedName>
</protein>
<reference evidence="1 2" key="1">
    <citation type="journal article" date="2007" name="Proc. Natl. Acad. Sci. U.S.A.">
        <title>Characterization of a marine gammaproteobacterium capable of aerobic anoxygenic photosynthesis.</title>
        <authorList>
            <person name="Fuchs B.M."/>
            <person name="Spring S."/>
            <person name="Teeling H."/>
            <person name="Quast C."/>
            <person name="Wulf J."/>
            <person name="Schattenhofer M."/>
            <person name="Yan S."/>
            <person name="Ferriera S."/>
            <person name="Johnson J."/>
            <person name="Glockner F.O."/>
            <person name="Amann R."/>
        </authorList>
    </citation>
    <scope>NUCLEOTIDE SEQUENCE [LARGE SCALE GENOMIC DNA]</scope>
    <source>
        <strain evidence="1">KT71</strain>
    </source>
</reference>